<keyword evidence="2" id="KW-1185">Reference proteome</keyword>
<reference evidence="1 2" key="1">
    <citation type="submission" date="2019-05" db="EMBL/GenBank/DDBJ databases">
        <title>Another draft genome of Portunus trituberculatus and its Hox gene families provides insights of decapod evolution.</title>
        <authorList>
            <person name="Jeong J.-H."/>
            <person name="Song I."/>
            <person name="Kim S."/>
            <person name="Choi T."/>
            <person name="Kim D."/>
            <person name="Ryu S."/>
            <person name="Kim W."/>
        </authorList>
    </citation>
    <scope>NUCLEOTIDE SEQUENCE [LARGE SCALE GENOMIC DNA]</scope>
    <source>
        <tissue evidence="1">Muscle</tissue>
    </source>
</reference>
<dbReference type="Proteomes" id="UP000324222">
    <property type="component" value="Unassembled WGS sequence"/>
</dbReference>
<accession>A0A5B7HDR7</accession>
<dbReference type="EMBL" id="VSRR010026710">
    <property type="protein sequence ID" value="MPC67755.1"/>
    <property type="molecule type" value="Genomic_DNA"/>
</dbReference>
<protein>
    <submittedName>
        <fullName evidence="1">Uncharacterized protein</fullName>
    </submittedName>
</protein>
<comment type="caution">
    <text evidence="1">The sequence shown here is derived from an EMBL/GenBank/DDBJ whole genome shotgun (WGS) entry which is preliminary data.</text>
</comment>
<evidence type="ECO:0000313" key="2">
    <source>
        <dbReference type="Proteomes" id="UP000324222"/>
    </source>
</evidence>
<sequence>MMTVENDSAWVTDFTAMDTWGKAAPRMHLVKMGRSCVSCWLKLACWRSIGGLRVMEKMHGRRVR</sequence>
<dbReference type="AlphaFoldDB" id="A0A5B7HDR7"/>
<evidence type="ECO:0000313" key="1">
    <source>
        <dbReference type="EMBL" id="MPC67755.1"/>
    </source>
</evidence>
<gene>
    <name evidence="1" type="ORF">E2C01_061938</name>
</gene>
<proteinExistence type="predicted"/>
<organism evidence="1 2">
    <name type="scientific">Portunus trituberculatus</name>
    <name type="common">Swimming crab</name>
    <name type="synonym">Neptunus trituberculatus</name>
    <dbReference type="NCBI Taxonomy" id="210409"/>
    <lineage>
        <taxon>Eukaryota</taxon>
        <taxon>Metazoa</taxon>
        <taxon>Ecdysozoa</taxon>
        <taxon>Arthropoda</taxon>
        <taxon>Crustacea</taxon>
        <taxon>Multicrustacea</taxon>
        <taxon>Malacostraca</taxon>
        <taxon>Eumalacostraca</taxon>
        <taxon>Eucarida</taxon>
        <taxon>Decapoda</taxon>
        <taxon>Pleocyemata</taxon>
        <taxon>Brachyura</taxon>
        <taxon>Eubrachyura</taxon>
        <taxon>Portunoidea</taxon>
        <taxon>Portunidae</taxon>
        <taxon>Portuninae</taxon>
        <taxon>Portunus</taxon>
    </lineage>
</organism>
<name>A0A5B7HDR7_PORTR</name>